<keyword evidence="3" id="KW-1185">Reference proteome</keyword>
<proteinExistence type="predicted"/>
<accession>A0AAU9L8E1</accession>
<dbReference type="EMBL" id="CAKLCB010000268">
    <property type="protein sequence ID" value="CAH0518797.1"/>
    <property type="molecule type" value="Genomic_DNA"/>
</dbReference>
<evidence type="ECO:0000313" key="4">
    <source>
        <dbReference type="Proteomes" id="UP001160483"/>
    </source>
</evidence>
<evidence type="ECO:0000313" key="1">
    <source>
        <dbReference type="EMBL" id="CAH0480879.1"/>
    </source>
</evidence>
<dbReference type="EMBL" id="CAKKTJ010000326">
    <property type="protein sequence ID" value="CAH0480879.1"/>
    <property type="molecule type" value="Genomic_DNA"/>
</dbReference>
<reference evidence="1 3" key="1">
    <citation type="submission" date="2021-11" db="EMBL/GenBank/DDBJ databases">
        <authorList>
            <person name="Islam A."/>
            <person name="Islam S."/>
            <person name="Flora M.S."/>
            <person name="Rahman M."/>
            <person name="Ziaur R.M."/>
            <person name="Epstein J.H."/>
            <person name="Hassan M."/>
            <person name="Klassen M."/>
            <person name="Woodard K."/>
            <person name="Webb A."/>
            <person name="Webby R.J."/>
            <person name="El Zowalaty M.E."/>
        </authorList>
    </citation>
    <scope>NUCLEOTIDE SEQUENCE</scope>
    <source>
        <strain evidence="2">Pbs1</strain>
        <strain evidence="1">Pbs3</strain>
    </source>
</reference>
<evidence type="ECO:0000313" key="2">
    <source>
        <dbReference type="EMBL" id="CAH0518797.1"/>
    </source>
</evidence>
<dbReference type="Proteomes" id="UP001160483">
    <property type="component" value="Unassembled WGS sequence"/>
</dbReference>
<gene>
    <name evidence="2" type="ORF">PBS001_LOCUS5353</name>
    <name evidence="1" type="ORF">PBS003_LOCUS7492</name>
</gene>
<dbReference type="AlphaFoldDB" id="A0AAU9L8E1"/>
<dbReference type="Proteomes" id="UP001158986">
    <property type="component" value="Unassembled WGS sequence"/>
</dbReference>
<evidence type="ECO:0000313" key="3">
    <source>
        <dbReference type="Proteomes" id="UP001158986"/>
    </source>
</evidence>
<comment type="caution">
    <text evidence="1">The sequence shown here is derived from an EMBL/GenBank/DDBJ whole genome shotgun (WGS) entry which is preliminary data.</text>
</comment>
<name>A0AAU9L8E1_9STRA</name>
<protein>
    <submittedName>
        <fullName evidence="1">Uncharacterized protein</fullName>
    </submittedName>
</protein>
<sequence>MNIYQQNCLEGLRPNASDELLNSSEILALLDLVIPSDDVSNETTLMNSYNPIQDPFTPQSMGLSLPMTPLSALPFGQTELIISHNAQVMTEPLFNPAQSWIEASSFVRPDPTFSVERPQLDSVDAHKLIELFEDTNSLQERSKQKSRQQQLPWKKSKDAAWLRAVLVGRKQCVGANATAVAHGARLRVAEQAAKVEACAEHTEVASYAPLLAARKVPNVKVNVLHIHHKSAGLMPVQVLPGAEACAAGIKNRSCIFKLKPAN</sequence>
<organism evidence="1 4">
    <name type="scientific">Peronospora belbahrii</name>
    <dbReference type="NCBI Taxonomy" id="622444"/>
    <lineage>
        <taxon>Eukaryota</taxon>
        <taxon>Sar</taxon>
        <taxon>Stramenopiles</taxon>
        <taxon>Oomycota</taxon>
        <taxon>Peronosporomycetes</taxon>
        <taxon>Peronosporales</taxon>
        <taxon>Peronosporaceae</taxon>
        <taxon>Peronospora</taxon>
    </lineage>
</organism>